<reference evidence="2" key="2">
    <citation type="submission" date="2018-05" db="EMBL/GenBank/DDBJ databases">
        <title>OpunRS2 (Oryza punctata Reference Sequence Version 2).</title>
        <authorList>
            <person name="Zhang J."/>
            <person name="Kudrna D."/>
            <person name="Lee S."/>
            <person name="Talag J."/>
            <person name="Welchert J."/>
            <person name="Wing R.A."/>
        </authorList>
    </citation>
    <scope>NUCLEOTIDE SEQUENCE [LARGE SCALE GENOMIC DNA]</scope>
</reference>
<evidence type="ECO:0000256" key="1">
    <source>
        <dbReference type="SAM" id="MobiDB-lite"/>
    </source>
</evidence>
<evidence type="ECO:0000313" key="3">
    <source>
        <dbReference type="Proteomes" id="UP000026962"/>
    </source>
</evidence>
<dbReference type="HOGENOM" id="CLU_1279441_0_0_1"/>
<evidence type="ECO:0000313" key="2">
    <source>
        <dbReference type="EnsemblPlants" id="OPUNC10G01080.1"/>
    </source>
</evidence>
<name>A0A0E0M572_ORYPU</name>
<dbReference type="Proteomes" id="UP000026962">
    <property type="component" value="Chromosome 10"/>
</dbReference>
<dbReference type="AlphaFoldDB" id="A0A0E0M572"/>
<proteinExistence type="predicted"/>
<feature type="region of interest" description="Disordered" evidence="1">
    <location>
        <begin position="1"/>
        <end position="39"/>
    </location>
</feature>
<reference evidence="2" key="1">
    <citation type="submission" date="2015-04" db="UniProtKB">
        <authorList>
            <consortium name="EnsemblPlants"/>
        </authorList>
    </citation>
    <scope>IDENTIFICATION</scope>
</reference>
<sequence>MVESSAQSHPRIHYATTRDGERRRLQPSPLPLTSTVPRSSVAGLSSAPALSFLPPSTSCATASHVGVQVDDEIVKTKIWDKLAKMDKKYEIAHEEQKRRNVCNRRGHKEALEALNLIHSGVGGDWEAPIRVKEEEMLLAQDPAEADKLLKIQRDLDETKIILCPHQSEAVAKETYLPFPRSTRGLEGLRRIAIASFHARHLFDETPVGAISSFYAC</sequence>
<dbReference type="Gramene" id="OPUNC10G01080.1">
    <property type="protein sequence ID" value="OPUNC10G01080.1"/>
    <property type="gene ID" value="OPUNC10G01080"/>
</dbReference>
<organism evidence="2">
    <name type="scientific">Oryza punctata</name>
    <name type="common">Red rice</name>
    <dbReference type="NCBI Taxonomy" id="4537"/>
    <lineage>
        <taxon>Eukaryota</taxon>
        <taxon>Viridiplantae</taxon>
        <taxon>Streptophyta</taxon>
        <taxon>Embryophyta</taxon>
        <taxon>Tracheophyta</taxon>
        <taxon>Spermatophyta</taxon>
        <taxon>Magnoliopsida</taxon>
        <taxon>Liliopsida</taxon>
        <taxon>Poales</taxon>
        <taxon>Poaceae</taxon>
        <taxon>BOP clade</taxon>
        <taxon>Oryzoideae</taxon>
        <taxon>Oryzeae</taxon>
        <taxon>Oryzinae</taxon>
        <taxon>Oryza</taxon>
    </lineage>
</organism>
<protein>
    <submittedName>
        <fullName evidence="2">Uncharacterized protein</fullName>
    </submittedName>
</protein>
<keyword evidence="3" id="KW-1185">Reference proteome</keyword>
<accession>A0A0E0M572</accession>
<dbReference type="EnsemblPlants" id="OPUNC10G01080.1">
    <property type="protein sequence ID" value="OPUNC10G01080.1"/>
    <property type="gene ID" value="OPUNC10G01080"/>
</dbReference>